<dbReference type="Gene3D" id="1.25.10.10">
    <property type="entry name" value="Leucine-rich Repeat Variant"/>
    <property type="match status" value="1"/>
</dbReference>
<protein>
    <submittedName>
        <fullName evidence="3">Biotin/lipoyl attachment domain-containing protein</fullName>
    </submittedName>
</protein>
<reference evidence="3" key="1">
    <citation type="submission" date="2006-10" db="EMBL/GenBank/DDBJ databases">
        <title>Complete sequence of Solibacter usitatus Ellin6076.</title>
        <authorList>
            <consortium name="US DOE Joint Genome Institute"/>
            <person name="Copeland A."/>
            <person name="Lucas S."/>
            <person name="Lapidus A."/>
            <person name="Barry K."/>
            <person name="Detter J.C."/>
            <person name="Glavina del Rio T."/>
            <person name="Hammon N."/>
            <person name="Israni S."/>
            <person name="Dalin E."/>
            <person name="Tice H."/>
            <person name="Pitluck S."/>
            <person name="Thompson L.S."/>
            <person name="Brettin T."/>
            <person name="Bruce D."/>
            <person name="Han C."/>
            <person name="Tapia R."/>
            <person name="Gilna P."/>
            <person name="Schmutz J."/>
            <person name="Larimer F."/>
            <person name="Land M."/>
            <person name="Hauser L."/>
            <person name="Kyrpides N."/>
            <person name="Mikhailova N."/>
            <person name="Janssen P.H."/>
            <person name="Kuske C.R."/>
            <person name="Richardson P."/>
        </authorList>
    </citation>
    <scope>NUCLEOTIDE SEQUENCE</scope>
    <source>
        <strain evidence="3">Ellin6076</strain>
    </source>
</reference>
<dbReference type="InterPro" id="IPR016024">
    <property type="entry name" value="ARM-type_fold"/>
</dbReference>
<evidence type="ECO:0000259" key="2">
    <source>
        <dbReference type="Pfam" id="PF00364"/>
    </source>
</evidence>
<dbReference type="HOGENOM" id="CLU_1022708_0_0_0"/>
<accession>Q01VB4</accession>
<dbReference type="Pfam" id="PF00364">
    <property type="entry name" value="Biotin_lipoyl"/>
    <property type="match status" value="1"/>
</dbReference>
<gene>
    <name evidence="3" type="ordered locus">Acid_5454</name>
</gene>
<keyword evidence="1" id="KW-1133">Transmembrane helix</keyword>
<feature type="transmembrane region" description="Helical" evidence="1">
    <location>
        <begin position="12"/>
        <end position="33"/>
    </location>
</feature>
<evidence type="ECO:0000313" key="3">
    <source>
        <dbReference type="EMBL" id="ABJ86401.1"/>
    </source>
</evidence>
<dbReference type="SMART" id="SM00567">
    <property type="entry name" value="EZ_HEAT"/>
    <property type="match status" value="2"/>
</dbReference>
<name>Q01VB4_SOLUE</name>
<sequence length="272" mass="29857">MAQEPSRRPGRRAYFLIGLFALALVLFPFLFWYGTWFGRALTDAEMDQYIIDTAKPRHIQHALVQLGERLSRGQDGKRWYANVVKQAGNPSLEIRQTAAWIMGQDRNSQAFHDALLKMLADPQPMVRRNAALSLAGFGDPAARGELAAMLRPYTVKAPQGGPVHYRLKAGDYVNPGTLLAHIGATEVRSPVPGEVRAVDVAEGATVKAGDAIAELAADQNHVWEALRALYLVGGPGDLEDVERFTRPMPGMSEKVVQQARLTMQGIQSHAAH</sequence>
<dbReference type="STRING" id="234267.Acid_5454"/>
<dbReference type="eggNOG" id="COG0511">
    <property type="taxonomic scope" value="Bacteria"/>
</dbReference>
<dbReference type="AlphaFoldDB" id="Q01VB4"/>
<dbReference type="InterPro" id="IPR011989">
    <property type="entry name" value="ARM-like"/>
</dbReference>
<dbReference type="InParanoid" id="Q01VB4"/>
<dbReference type="CDD" id="cd06850">
    <property type="entry name" value="biotinyl_domain"/>
    <property type="match status" value="1"/>
</dbReference>
<dbReference type="InterPro" id="IPR000089">
    <property type="entry name" value="Biotin_lipoyl"/>
</dbReference>
<feature type="domain" description="Lipoyl-binding" evidence="2">
    <location>
        <begin position="161"/>
        <end position="215"/>
    </location>
</feature>
<dbReference type="KEGG" id="sus:Acid_5454"/>
<dbReference type="Gene3D" id="2.40.50.100">
    <property type="match status" value="1"/>
</dbReference>
<keyword evidence="1" id="KW-0472">Membrane</keyword>
<organism evidence="3">
    <name type="scientific">Solibacter usitatus (strain Ellin6076)</name>
    <dbReference type="NCBI Taxonomy" id="234267"/>
    <lineage>
        <taxon>Bacteria</taxon>
        <taxon>Pseudomonadati</taxon>
        <taxon>Acidobacteriota</taxon>
        <taxon>Terriglobia</taxon>
        <taxon>Bryobacterales</taxon>
        <taxon>Solibacteraceae</taxon>
        <taxon>Candidatus Solibacter</taxon>
    </lineage>
</organism>
<dbReference type="EMBL" id="CP000473">
    <property type="protein sequence ID" value="ABJ86401.1"/>
    <property type="molecule type" value="Genomic_DNA"/>
</dbReference>
<proteinExistence type="predicted"/>
<dbReference type="InterPro" id="IPR011053">
    <property type="entry name" value="Single_hybrid_motif"/>
</dbReference>
<dbReference type="InterPro" id="IPR004155">
    <property type="entry name" value="PBS_lyase_HEAT"/>
</dbReference>
<dbReference type="eggNOG" id="COG1413">
    <property type="taxonomic scope" value="Bacteria"/>
</dbReference>
<dbReference type="OrthoDB" id="128511at2"/>
<evidence type="ECO:0000256" key="1">
    <source>
        <dbReference type="SAM" id="Phobius"/>
    </source>
</evidence>
<keyword evidence="1" id="KW-0812">Transmembrane</keyword>
<dbReference type="SUPFAM" id="SSF51230">
    <property type="entry name" value="Single hybrid motif"/>
    <property type="match status" value="1"/>
</dbReference>
<dbReference type="SUPFAM" id="SSF48371">
    <property type="entry name" value="ARM repeat"/>
    <property type="match status" value="1"/>
</dbReference>
<dbReference type="Pfam" id="PF13646">
    <property type="entry name" value="HEAT_2"/>
    <property type="match status" value="1"/>
</dbReference>